<comment type="caution">
    <text evidence="4">The sequence shown here is derived from an EMBL/GenBank/DDBJ whole genome shotgun (WGS) entry which is preliminary data.</text>
</comment>
<feature type="compositionally biased region" description="Polar residues" evidence="1">
    <location>
        <begin position="58"/>
        <end position="77"/>
    </location>
</feature>
<dbReference type="InterPro" id="IPR010711">
    <property type="entry name" value="PLA2G12"/>
</dbReference>
<gene>
    <name evidence="4" type="ORF">QBC35DRAFT_497327</name>
</gene>
<dbReference type="InterPro" id="IPR036444">
    <property type="entry name" value="PLipase_A2_dom_sf"/>
</dbReference>
<evidence type="ECO:0000313" key="4">
    <source>
        <dbReference type="EMBL" id="KAK4188071.1"/>
    </source>
</evidence>
<feature type="region of interest" description="Disordered" evidence="1">
    <location>
        <begin position="452"/>
        <end position="495"/>
    </location>
</feature>
<dbReference type="AlphaFoldDB" id="A0AAN6WV36"/>
<name>A0AAN6WV36_9PEZI</name>
<feature type="domain" description="Apple" evidence="2">
    <location>
        <begin position="379"/>
        <end position="432"/>
    </location>
</feature>
<evidence type="ECO:0000259" key="2">
    <source>
        <dbReference type="Pfam" id="PF00024"/>
    </source>
</evidence>
<dbReference type="GO" id="GO:0005509">
    <property type="term" value="F:calcium ion binding"/>
    <property type="evidence" value="ECO:0007669"/>
    <property type="project" value="InterPro"/>
</dbReference>
<protein>
    <recommendedName>
        <fullName evidence="2 3">Apple domain-containing protein</fullName>
    </recommendedName>
</protein>
<reference evidence="4" key="2">
    <citation type="submission" date="2023-05" db="EMBL/GenBank/DDBJ databases">
        <authorList>
            <consortium name="Lawrence Berkeley National Laboratory"/>
            <person name="Steindorff A."/>
            <person name="Hensen N."/>
            <person name="Bonometti L."/>
            <person name="Westerberg I."/>
            <person name="Brannstrom I.O."/>
            <person name="Guillou S."/>
            <person name="Cros-Aarteil S."/>
            <person name="Calhoun S."/>
            <person name="Haridas S."/>
            <person name="Kuo A."/>
            <person name="Mondo S."/>
            <person name="Pangilinan J."/>
            <person name="Riley R."/>
            <person name="Labutti K."/>
            <person name="Andreopoulos B."/>
            <person name="Lipzen A."/>
            <person name="Chen C."/>
            <person name="Yanf M."/>
            <person name="Daum C."/>
            <person name="Ng V."/>
            <person name="Clum A."/>
            <person name="Ohm R."/>
            <person name="Martin F."/>
            <person name="Silar P."/>
            <person name="Natvig D."/>
            <person name="Lalanne C."/>
            <person name="Gautier V."/>
            <person name="Ament-Velasquez S.L."/>
            <person name="Kruys A."/>
            <person name="Hutchinson M.I."/>
            <person name="Powell A.J."/>
            <person name="Barry K."/>
            <person name="Miller A.N."/>
            <person name="Grigoriev I.V."/>
            <person name="Debuchy R."/>
            <person name="Gladieux P."/>
            <person name="Thoren M.H."/>
            <person name="Johannesson H."/>
        </authorList>
    </citation>
    <scope>NUCLEOTIDE SEQUENCE</scope>
    <source>
        <strain evidence="4">PSN309</strain>
    </source>
</reference>
<evidence type="ECO:0000259" key="3">
    <source>
        <dbReference type="Pfam" id="PF14295"/>
    </source>
</evidence>
<dbReference type="InterPro" id="IPR003609">
    <property type="entry name" value="Pan_app"/>
</dbReference>
<organism evidence="4 5">
    <name type="scientific">Podospora australis</name>
    <dbReference type="NCBI Taxonomy" id="1536484"/>
    <lineage>
        <taxon>Eukaryota</taxon>
        <taxon>Fungi</taxon>
        <taxon>Dikarya</taxon>
        <taxon>Ascomycota</taxon>
        <taxon>Pezizomycotina</taxon>
        <taxon>Sordariomycetes</taxon>
        <taxon>Sordariomycetidae</taxon>
        <taxon>Sordariales</taxon>
        <taxon>Podosporaceae</taxon>
        <taxon>Podospora</taxon>
    </lineage>
</organism>
<dbReference type="Pfam" id="PF06951">
    <property type="entry name" value="PLA2G12"/>
    <property type="match status" value="1"/>
</dbReference>
<sequence>MEKCEQKQGCVDVSYSGGACYLKGTLGELINVSHVWTGQRIVEEPSASSTSTEAPVLATSTLGGSVSASQSATSTINSDVSTSTTESDASSSTIASDVPSSTADSDSTSSTYSSDVASSTVSEGSSATIADASSTVSDVSSSIVSPEESSTATSSDDASTTSIDSADVSSTASDAPISTVSSDESSSTVSIEGSSTTDAPSSAASDEESSTVTDSASSTVSDDASTTGPSEASSSTVAEESITATSDTATSGTSTSTSATPTFTRPPQEPLSCDNNASNGKVYMSETGMTYDIICGKEYDGGDVGAEDAATFEECIALCDENHRCNDVSFVHGRCYMKQATNGPLSTAGHVWTARQNRLTCIEGVAYKKIFVTPAGREYEIYCGTDFAGGDIGEVKVPTMEACLEACDAASDRGCVTVAYNNDLCYFKDRLRERIARPHVWGALYLGMAPTGQPSSSSVVVSSTTSTSSEAESTTTEEPSTSVPNSPPLASSKVYPPEFDDSWTSTYSYMEISMPVHTGTPTQDAVSRPTDTGCFIGPEEFASSFHLLDFKSGYVIKKGDDGQDKPAGPGFLTAPETEKEGREQMAMLADWKPPVYKLERPDGAPQSLYDLVYVDGTQKLYFSVSADGAITFAEASSESTTVFTVDCNANLVITLNRVKHDFLANEFGRTYAAPQGPDGPSENTIRYLRPSDVPENPNSLAVATRMIKKRSYDGMGQSGWAPRCEGTARNVWPRVKSGARDPDPNGCGSRKDKVPDLNFRGCCNEHDNCFDDCGKTFERCNLEFGACMVRACVNDYSRWYNFWLQPGCIATAGFYTTVVSTWPGRDAFYDSNEARCECYCHNQPDHALCGKQCINVRSNPANCGGCGRTCPPGTHCSGMGCVCSKNTCDGLCLDFLTHPRNCGRCGNLCDSGYCYKGQCYDPPENPDTCLPREAFENGDFQRGDGSAWTVIPGTLSANNFALGVGDGAASPDRYGMMVDFPLGRDHEFQMRQQVHMCPGQAYELTFKARRVYGDGNCVLQVRVGDKVLANQALATTVTNWTRFGPYRLDNIALGQVTVRQGTRHYLTKEFNVQVVCTGQRGVASTIRMDNFSIAPV</sequence>
<dbReference type="GO" id="GO:0006644">
    <property type="term" value="P:phospholipid metabolic process"/>
    <property type="evidence" value="ECO:0007669"/>
    <property type="project" value="InterPro"/>
</dbReference>
<dbReference type="GO" id="GO:0004623">
    <property type="term" value="F:phospholipase A2 activity"/>
    <property type="evidence" value="ECO:0007669"/>
    <property type="project" value="InterPro"/>
</dbReference>
<dbReference type="GO" id="GO:0050482">
    <property type="term" value="P:arachidonate secretion"/>
    <property type="evidence" value="ECO:0007669"/>
    <property type="project" value="InterPro"/>
</dbReference>
<dbReference type="Pfam" id="PF00024">
    <property type="entry name" value="PAN_1"/>
    <property type="match status" value="1"/>
</dbReference>
<feature type="domain" description="Apple" evidence="3">
    <location>
        <begin position="298"/>
        <end position="338"/>
    </location>
</feature>
<feature type="compositionally biased region" description="Low complexity" evidence="1">
    <location>
        <begin position="78"/>
        <end position="263"/>
    </location>
</feature>
<feature type="region of interest" description="Disordered" evidence="1">
    <location>
        <begin position="671"/>
        <end position="691"/>
    </location>
</feature>
<feature type="compositionally biased region" description="Low complexity" evidence="1">
    <location>
        <begin position="44"/>
        <end position="56"/>
    </location>
</feature>
<dbReference type="EMBL" id="MU864393">
    <property type="protein sequence ID" value="KAK4188071.1"/>
    <property type="molecule type" value="Genomic_DNA"/>
</dbReference>
<feature type="compositionally biased region" description="Low complexity" evidence="1">
    <location>
        <begin position="454"/>
        <end position="484"/>
    </location>
</feature>
<dbReference type="GO" id="GO:0016042">
    <property type="term" value="P:lipid catabolic process"/>
    <property type="evidence" value="ECO:0007669"/>
    <property type="project" value="InterPro"/>
</dbReference>
<reference evidence="4" key="1">
    <citation type="journal article" date="2023" name="Mol. Phylogenet. Evol.">
        <title>Genome-scale phylogeny and comparative genomics of the fungal order Sordariales.</title>
        <authorList>
            <person name="Hensen N."/>
            <person name="Bonometti L."/>
            <person name="Westerberg I."/>
            <person name="Brannstrom I.O."/>
            <person name="Guillou S."/>
            <person name="Cros-Aarteil S."/>
            <person name="Calhoun S."/>
            <person name="Haridas S."/>
            <person name="Kuo A."/>
            <person name="Mondo S."/>
            <person name="Pangilinan J."/>
            <person name="Riley R."/>
            <person name="LaButti K."/>
            <person name="Andreopoulos B."/>
            <person name="Lipzen A."/>
            <person name="Chen C."/>
            <person name="Yan M."/>
            <person name="Daum C."/>
            <person name="Ng V."/>
            <person name="Clum A."/>
            <person name="Steindorff A."/>
            <person name="Ohm R.A."/>
            <person name="Martin F."/>
            <person name="Silar P."/>
            <person name="Natvig D.O."/>
            <person name="Lalanne C."/>
            <person name="Gautier V."/>
            <person name="Ament-Velasquez S.L."/>
            <person name="Kruys A."/>
            <person name="Hutchinson M.I."/>
            <person name="Powell A.J."/>
            <person name="Barry K."/>
            <person name="Miller A.N."/>
            <person name="Grigoriev I.V."/>
            <person name="Debuchy R."/>
            <person name="Gladieux P."/>
            <person name="Hiltunen Thoren M."/>
            <person name="Johannesson H."/>
        </authorList>
    </citation>
    <scope>NUCLEOTIDE SEQUENCE</scope>
    <source>
        <strain evidence="4">PSN309</strain>
    </source>
</reference>
<dbReference type="Pfam" id="PF14295">
    <property type="entry name" value="PAN_4"/>
    <property type="match status" value="1"/>
</dbReference>
<evidence type="ECO:0000256" key="1">
    <source>
        <dbReference type="SAM" id="MobiDB-lite"/>
    </source>
</evidence>
<feature type="region of interest" description="Disordered" evidence="1">
    <location>
        <begin position="44"/>
        <end position="278"/>
    </location>
</feature>
<dbReference type="Gene3D" id="1.20.90.10">
    <property type="entry name" value="Phospholipase A2 domain"/>
    <property type="match status" value="1"/>
</dbReference>
<proteinExistence type="predicted"/>
<evidence type="ECO:0000313" key="5">
    <source>
        <dbReference type="Proteomes" id="UP001302126"/>
    </source>
</evidence>
<dbReference type="SUPFAM" id="SSF48619">
    <property type="entry name" value="Phospholipase A2, PLA2"/>
    <property type="match status" value="1"/>
</dbReference>
<dbReference type="Gene3D" id="3.50.4.10">
    <property type="entry name" value="Hepatocyte Growth Factor"/>
    <property type="match status" value="1"/>
</dbReference>
<dbReference type="Proteomes" id="UP001302126">
    <property type="component" value="Unassembled WGS sequence"/>
</dbReference>
<accession>A0AAN6WV36</accession>
<keyword evidence="5" id="KW-1185">Reference proteome</keyword>
<dbReference type="GO" id="GO:0005576">
    <property type="term" value="C:extracellular region"/>
    <property type="evidence" value="ECO:0007669"/>
    <property type="project" value="InterPro"/>
</dbReference>